<keyword evidence="3" id="KW-0547">Nucleotide-binding</keyword>
<evidence type="ECO:0000256" key="1">
    <source>
        <dbReference type="ARBA" id="ARBA00012104"/>
    </source>
</evidence>
<accession>A0A917BXV1</accession>
<protein>
    <recommendedName>
        <fullName evidence="1">pyridoxal kinase</fullName>
        <ecNumber evidence="1">2.7.1.35</ecNumber>
    </recommendedName>
</protein>
<dbReference type="CDD" id="cd01173">
    <property type="entry name" value="pyridoxal_pyridoxamine_kinase"/>
    <property type="match status" value="1"/>
</dbReference>
<gene>
    <name evidence="7" type="primary">pdxY</name>
    <name evidence="7" type="ORF">GCM10011332_15850</name>
</gene>
<dbReference type="InterPro" id="IPR029056">
    <property type="entry name" value="Ribokinase-like"/>
</dbReference>
<evidence type="ECO:0000259" key="6">
    <source>
        <dbReference type="Pfam" id="PF08543"/>
    </source>
</evidence>
<keyword evidence="2" id="KW-0808">Transferase</keyword>
<dbReference type="RefSeq" id="WP_188663625.1">
    <property type="nucleotide sequence ID" value="NZ_BMHV01000009.1"/>
</dbReference>
<dbReference type="InterPro" id="IPR004625">
    <property type="entry name" value="PyrdxlKinase"/>
</dbReference>
<dbReference type="NCBIfam" id="TIGR00687">
    <property type="entry name" value="pyridox_kin"/>
    <property type="match status" value="1"/>
</dbReference>
<dbReference type="GO" id="GO:0005524">
    <property type="term" value="F:ATP binding"/>
    <property type="evidence" value="ECO:0007669"/>
    <property type="project" value="UniProtKB-KW"/>
</dbReference>
<comment type="caution">
    <text evidence="7">The sequence shown here is derived from an EMBL/GenBank/DDBJ whole genome shotgun (WGS) entry which is preliminary data.</text>
</comment>
<keyword evidence="4 7" id="KW-0418">Kinase</keyword>
<name>A0A917BXV1_9PROT</name>
<dbReference type="Proteomes" id="UP000632498">
    <property type="component" value="Unassembled WGS sequence"/>
</dbReference>
<reference evidence="7" key="1">
    <citation type="journal article" date="2014" name="Int. J. Syst. Evol. Microbiol.">
        <title>Complete genome sequence of Corynebacterium casei LMG S-19264T (=DSM 44701T), isolated from a smear-ripened cheese.</title>
        <authorList>
            <consortium name="US DOE Joint Genome Institute (JGI-PGF)"/>
            <person name="Walter F."/>
            <person name="Albersmeier A."/>
            <person name="Kalinowski J."/>
            <person name="Ruckert C."/>
        </authorList>
    </citation>
    <scope>NUCLEOTIDE SEQUENCE</scope>
    <source>
        <strain evidence="7">CGMCC 1.15254</strain>
    </source>
</reference>
<dbReference type="EMBL" id="BMHV01000009">
    <property type="protein sequence ID" value="GGF62798.1"/>
    <property type="molecule type" value="Genomic_DNA"/>
</dbReference>
<evidence type="ECO:0000256" key="4">
    <source>
        <dbReference type="ARBA" id="ARBA00022777"/>
    </source>
</evidence>
<dbReference type="SUPFAM" id="SSF53613">
    <property type="entry name" value="Ribokinase-like"/>
    <property type="match status" value="1"/>
</dbReference>
<dbReference type="Pfam" id="PF08543">
    <property type="entry name" value="Phos_pyr_kin"/>
    <property type="match status" value="1"/>
</dbReference>
<dbReference type="NCBIfam" id="NF004398">
    <property type="entry name" value="PRK05756.1"/>
    <property type="match status" value="1"/>
</dbReference>
<dbReference type="InterPro" id="IPR013749">
    <property type="entry name" value="PM/HMP-P_kinase-1"/>
</dbReference>
<dbReference type="PANTHER" id="PTHR10534">
    <property type="entry name" value="PYRIDOXAL KINASE"/>
    <property type="match status" value="1"/>
</dbReference>
<dbReference type="Gene3D" id="3.40.1190.20">
    <property type="match status" value="1"/>
</dbReference>
<feature type="domain" description="Pyridoxamine kinase/Phosphomethylpyrimidine kinase" evidence="6">
    <location>
        <begin position="73"/>
        <end position="256"/>
    </location>
</feature>
<reference evidence="7" key="2">
    <citation type="submission" date="2020-09" db="EMBL/GenBank/DDBJ databases">
        <authorList>
            <person name="Sun Q."/>
            <person name="Zhou Y."/>
        </authorList>
    </citation>
    <scope>NUCLEOTIDE SEQUENCE</scope>
    <source>
        <strain evidence="7">CGMCC 1.15254</strain>
    </source>
</reference>
<keyword evidence="8" id="KW-1185">Reference proteome</keyword>
<dbReference type="EC" id="2.7.1.35" evidence="1"/>
<proteinExistence type="predicted"/>
<dbReference type="GO" id="GO:0005829">
    <property type="term" value="C:cytosol"/>
    <property type="evidence" value="ECO:0007669"/>
    <property type="project" value="TreeGrafter"/>
</dbReference>
<evidence type="ECO:0000256" key="5">
    <source>
        <dbReference type="ARBA" id="ARBA00022840"/>
    </source>
</evidence>
<dbReference type="GO" id="GO:0008478">
    <property type="term" value="F:pyridoxal kinase activity"/>
    <property type="evidence" value="ECO:0007669"/>
    <property type="project" value="UniProtKB-EC"/>
</dbReference>
<evidence type="ECO:0000313" key="8">
    <source>
        <dbReference type="Proteomes" id="UP000632498"/>
    </source>
</evidence>
<evidence type="ECO:0000256" key="3">
    <source>
        <dbReference type="ARBA" id="ARBA00022741"/>
    </source>
</evidence>
<keyword evidence="5" id="KW-0067">ATP-binding</keyword>
<dbReference type="PANTHER" id="PTHR10534:SF2">
    <property type="entry name" value="PYRIDOXAL KINASE"/>
    <property type="match status" value="1"/>
</dbReference>
<evidence type="ECO:0000313" key="7">
    <source>
        <dbReference type="EMBL" id="GGF62798.1"/>
    </source>
</evidence>
<sequence length="283" mass="30934">MSILSIQSSVAVGHVGNSAAVFPLQRLGFEVWAVPTVLFSNHPGYDSHAGAAVPIETMRAMVDGIDNLDHFAHCEAILSGYLGNVKAGRFVLETVERIKGINKDTLYFCDPVVGDMTRRLYVKDEVAAFVRDELVQHADILAPNAFELKYLSGRSQETLSDAMFAADALRARGPKTILITSLRGRKGNTPTLSNVIVSDQGAWRVTVPQRALRAKGTGDTFAALFLAHHLRGETAQQALELATSTLYGIIDDTLRHDSDELRLIDAQAEYLHPSFYIDAVRIG</sequence>
<organism evidence="7 8">
    <name type="scientific">Terasakiella brassicae</name>
    <dbReference type="NCBI Taxonomy" id="1634917"/>
    <lineage>
        <taxon>Bacteria</taxon>
        <taxon>Pseudomonadati</taxon>
        <taxon>Pseudomonadota</taxon>
        <taxon>Alphaproteobacteria</taxon>
        <taxon>Rhodospirillales</taxon>
        <taxon>Terasakiellaceae</taxon>
        <taxon>Terasakiella</taxon>
    </lineage>
</organism>
<evidence type="ECO:0000256" key="2">
    <source>
        <dbReference type="ARBA" id="ARBA00022679"/>
    </source>
</evidence>
<dbReference type="GO" id="GO:0009443">
    <property type="term" value="P:pyridoxal 5'-phosphate salvage"/>
    <property type="evidence" value="ECO:0007669"/>
    <property type="project" value="InterPro"/>
</dbReference>
<dbReference type="AlphaFoldDB" id="A0A917BXV1"/>